<reference evidence="2 3" key="1">
    <citation type="submission" date="2023-03" db="EMBL/GenBank/DDBJ databases">
        <authorList>
            <person name="Kaur S."/>
            <person name="Espinosa-Saiz D."/>
            <person name="Velazquez E."/>
            <person name="Menendez E."/>
            <person name="diCenzo G.C."/>
        </authorList>
    </citation>
    <scope>NUCLEOTIDE SEQUENCE [LARGE SCALE GENOMIC DNA]</scope>
    <source>
        <strain evidence="2 3">LMG 27395</strain>
    </source>
</reference>
<evidence type="ECO:0000313" key="3">
    <source>
        <dbReference type="Proteomes" id="UP001235547"/>
    </source>
</evidence>
<dbReference type="PANTHER" id="PTHR32309:SF13">
    <property type="entry name" value="FERRIC ENTEROBACTIN TRANSPORT PROTEIN FEPE"/>
    <property type="match status" value="1"/>
</dbReference>
<feature type="transmembrane region" description="Helical" evidence="1">
    <location>
        <begin position="310"/>
        <end position="329"/>
    </location>
</feature>
<dbReference type="EMBL" id="CP120370">
    <property type="protein sequence ID" value="WEX80844.1"/>
    <property type="molecule type" value="Genomic_DNA"/>
</dbReference>
<sequence length="574" mass="61140">MNYVYGGVSPIALPVSNNSANSPLALQDVFFFLRVRWPWIVSTITAFLAIAIIHLATANPTFVADTQLLVMLPANTSETQRASAEDAFIEVQLQIAGSSDVLAATASALDLASDPDFADQPPSSKDIAKEWLMGLLPGRAEPGSQAGEAQPGARTEEQKRIDRIIMRLRGMVTLRRSGRSTILQISAAASSPDKAAKIANTVAQEYIRKNIQMNAQAAQQYSKWLEKFVTEQQRELSEAANALTTFRANPRDQFKLAELRGAADARRALFESTLTRFTEAKQRVSYPVSDATIVSAATPPLSKERPRSSLILGFSIAVGAGAGLMLAMIRHVGDRRIIRARQLIQAAGLKSVTLLGRRSALFSPAADASNGAAILRTLDGMGELAAIVAGLRRRQRTVIGIVAVNPGSGASTMARELAILTALSGSQTLLIDAAAPNSSLSAAIAPQVAIGLVDVLDDVDLMEKAVISLAPTLQFLPLGKVGRVTPAIRIGSGRTQWSFDALKKKYDTILVDLPAFSASPDTNAIAPELDGVLVVTAYGRTSVDDAVRAIDSMRNVDGEILGAVINNAPARMLR</sequence>
<organism evidence="2 3">
    <name type="scientific">Sinorhizobium numidicum</name>
    <dbReference type="NCBI Taxonomy" id="680248"/>
    <lineage>
        <taxon>Bacteria</taxon>
        <taxon>Pseudomonadati</taxon>
        <taxon>Pseudomonadota</taxon>
        <taxon>Alphaproteobacteria</taxon>
        <taxon>Hyphomicrobiales</taxon>
        <taxon>Rhizobiaceae</taxon>
        <taxon>Sinorhizobium/Ensifer group</taxon>
        <taxon>Sinorhizobium</taxon>
    </lineage>
</organism>
<keyword evidence="2" id="KW-0813">Transport</keyword>
<dbReference type="Gene3D" id="3.40.50.300">
    <property type="entry name" value="P-loop containing nucleotide triphosphate hydrolases"/>
    <property type="match status" value="1"/>
</dbReference>
<dbReference type="InterPro" id="IPR027417">
    <property type="entry name" value="P-loop_NTPase"/>
</dbReference>
<keyword evidence="2" id="KW-0762">Sugar transport</keyword>
<dbReference type="PANTHER" id="PTHR32309">
    <property type="entry name" value="TYROSINE-PROTEIN KINASE"/>
    <property type="match status" value="1"/>
</dbReference>
<dbReference type="Pfam" id="PF06564">
    <property type="entry name" value="CBP_BcsQ"/>
    <property type="match status" value="1"/>
</dbReference>
<dbReference type="InterPro" id="IPR050445">
    <property type="entry name" value="Bact_polysacc_biosynth/exp"/>
</dbReference>
<accession>A0ABY8CQE2</accession>
<keyword evidence="1" id="KW-0812">Transmembrane</keyword>
<proteinExistence type="predicted"/>
<protein>
    <submittedName>
        <fullName evidence="2">Sugar transporter</fullName>
    </submittedName>
</protein>
<dbReference type="InterPro" id="IPR017746">
    <property type="entry name" value="Cellulose_synthase_operon_BcsQ"/>
</dbReference>
<gene>
    <name evidence="2" type="ORF">PYH38_000147</name>
</gene>
<dbReference type="SUPFAM" id="SSF52540">
    <property type="entry name" value="P-loop containing nucleoside triphosphate hydrolases"/>
    <property type="match status" value="1"/>
</dbReference>
<evidence type="ECO:0000313" key="2">
    <source>
        <dbReference type="EMBL" id="WEX80844.1"/>
    </source>
</evidence>
<dbReference type="Proteomes" id="UP001235547">
    <property type="component" value="Chromosome 2"/>
</dbReference>
<feature type="transmembrane region" description="Helical" evidence="1">
    <location>
        <begin position="37"/>
        <end position="56"/>
    </location>
</feature>
<evidence type="ECO:0000256" key="1">
    <source>
        <dbReference type="SAM" id="Phobius"/>
    </source>
</evidence>
<keyword evidence="3" id="KW-1185">Reference proteome</keyword>
<name>A0ABY8CQE2_9HYPH</name>
<dbReference type="RefSeq" id="WP_280731564.1">
    <property type="nucleotide sequence ID" value="NZ_CP120367.1"/>
</dbReference>
<keyword evidence="1" id="KW-1133">Transmembrane helix</keyword>
<keyword evidence="1" id="KW-0472">Membrane</keyword>